<accession>A0A6C0HXK7</accession>
<name>A0A6C0HXK7_9ZZZZ</name>
<evidence type="ECO:0000256" key="1">
    <source>
        <dbReference type="SAM" id="MobiDB-lite"/>
    </source>
</evidence>
<dbReference type="EMBL" id="MN740034">
    <property type="protein sequence ID" value="QHT85160.1"/>
    <property type="molecule type" value="Genomic_DNA"/>
</dbReference>
<feature type="region of interest" description="Disordered" evidence="1">
    <location>
        <begin position="51"/>
        <end position="96"/>
    </location>
</feature>
<dbReference type="AlphaFoldDB" id="A0A6C0HXK7"/>
<organism evidence="2">
    <name type="scientific">viral metagenome</name>
    <dbReference type="NCBI Taxonomy" id="1070528"/>
    <lineage>
        <taxon>unclassified sequences</taxon>
        <taxon>metagenomes</taxon>
        <taxon>organismal metagenomes</taxon>
    </lineage>
</organism>
<evidence type="ECO:0000313" key="2">
    <source>
        <dbReference type="EMBL" id="QHT85160.1"/>
    </source>
</evidence>
<sequence length="96" mass="11740">MDKDEIIKELAEKNAKLEEELQATKEHLKKYTAPVSRKEYYINNKEVINERNRKYKENTNYKPTPEQKKEYNKQSYLNRKEKLKKEMEEKSNNENI</sequence>
<proteinExistence type="predicted"/>
<reference evidence="2" key="1">
    <citation type="journal article" date="2020" name="Nature">
        <title>Giant virus diversity and host interactions through global metagenomics.</title>
        <authorList>
            <person name="Schulz F."/>
            <person name="Roux S."/>
            <person name="Paez-Espino D."/>
            <person name="Jungbluth S."/>
            <person name="Walsh D.A."/>
            <person name="Denef V.J."/>
            <person name="McMahon K.D."/>
            <person name="Konstantinidis K.T."/>
            <person name="Eloe-Fadrosh E.A."/>
            <person name="Kyrpides N.C."/>
            <person name="Woyke T."/>
        </authorList>
    </citation>
    <scope>NUCLEOTIDE SEQUENCE</scope>
    <source>
        <strain evidence="2">GVMAG-M-3300023184-178</strain>
    </source>
</reference>
<protein>
    <submittedName>
        <fullName evidence="2">Uncharacterized protein</fullName>
    </submittedName>
</protein>